<dbReference type="Gene3D" id="3.30.1180.10">
    <property type="match status" value="1"/>
</dbReference>
<protein>
    <submittedName>
        <fullName evidence="2">DegV family protein</fullName>
    </submittedName>
</protein>
<dbReference type="InterPro" id="IPR003797">
    <property type="entry name" value="DegV"/>
</dbReference>
<sequence length="293" mass="31873">MKKIAVLADSGCQLPIGSLEDQGIYIVPLTITMGNKTYLDLEEISANEVFERMNKTGEMVMTSQPSTGSIQNAVHRIKDAGYDHIIALPIATGLSSTLNGMKLACDMVGVPVTLIDTKGTASNHRYLIRVAKKLIDDGKSVAEIETILTAMVEDSATVIMAPNLDHLKKGGRITPAVALLGNLLKIVPVMKLNYELSGKIDTLDKVRTVKKANLKIVDHLVNECGLNNKDFIIAIEHVLVDDLAHQMKQAIIDRIGECEITVRELPAVVGAHMGVGGVGYQYIKKYEGLTWNE</sequence>
<dbReference type="PANTHER" id="PTHR33434:SF2">
    <property type="entry name" value="FATTY ACID-BINDING PROTEIN TM_1468"/>
    <property type="match status" value="1"/>
</dbReference>
<evidence type="ECO:0000313" key="2">
    <source>
        <dbReference type="EMBL" id="RGD84394.1"/>
    </source>
</evidence>
<dbReference type="InterPro" id="IPR050270">
    <property type="entry name" value="DegV_domain_contain"/>
</dbReference>
<dbReference type="EMBL" id="QUSL01000017">
    <property type="protein sequence ID" value="RGD84394.1"/>
    <property type="molecule type" value="Genomic_DNA"/>
</dbReference>
<organism evidence="2 3">
    <name type="scientific">Thomasclavelia ramosa</name>
    <dbReference type="NCBI Taxonomy" id="1547"/>
    <lineage>
        <taxon>Bacteria</taxon>
        <taxon>Bacillati</taxon>
        <taxon>Bacillota</taxon>
        <taxon>Erysipelotrichia</taxon>
        <taxon>Erysipelotrichales</taxon>
        <taxon>Coprobacillaceae</taxon>
        <taxon>Thomasclavelia</taxon>
    </lineage>
</organism>
<accession>A0A3E3EDE0</accession>
<dbReference type="AlphaFoldDB" id="A0A3E3EDE0"/>
<dbReference type="GO" id="GO:0008289">
    <property type="term" value="F:lipid binding"/>
    <property type="evidence" value="ECO:0007669"/>
    <property type="project" value="UniProtKB-KW"/>
</dbReference>
<dbReference type="InterPro" id="IPR043168">
    <property type="entry name" value="DegV_C"/>
</dbReference>
<evidence type="ECO:0000256" key="1">
    <source>
        <dbReference type="ARBA" id="ARBA00023121"/>
    </source>
</evidence>
<reference evidence="2 3" key="1">
    <citation type="submission" date="2018-08" db="EMBL/GenBank/DDBJ databases">
        <title>A genome reference for cultivated species of the human gut microbiota.</title>
        <authorList>
            <person name="Zou Y."/>
            <person name="Xue W."/>
            <person name="Luo G."/>
        </authorList>
    </citation>
    <scope>NUCLEOTIDE SEQUENCE [LARGE SCALE GENOMIC DNA]</scope>
    <source>
        <strain evidence="2 3">OM06-4</strain>
    </source>
</reference>
<dbReference type="Gene3D" id="3.40.50.10170">
    <property type="match status" value="1"/>
</dbReference>
<dbReference type="Pfam" id="PF02645">
    <property type="entry name" value="DegV"/>
    <property type="match status" value="1"/>
</dbReference>
<keyword evidence="1" id="KW-0446">Lipid-binding</keyword>
<dbReference type="NCBIfam" id="TIGR00762">
    <property type="entry name" value="DegV"/>
    <property type="match status" value="1"/>
</dbReference>
<proteinExistence type="predicted"/>
<dbReference type="PANTHER" id="PTHR33434">
    <property type="entry name" value="DEGV DOMAIN-CONTAINING PROTEIN DR_1986-RELATED"/>
    <property type="match status" value="1"/>
</dbReference>
<dbReference type="Proteomes" id="UP000261032">
    <property type="component" value="Unassembled WGS sequence"/>
</dbReference>
<dbReference type="PROSITE" id="PS51482">
    <property type="entry name" value="DEGV"/>
    <property type="match status" value="1"/>
</dbReference>
<dbReference type="SUPFAM" id="SSF82549">
    <property type="entry name" value="DAK1/DegV-like"/>
    <property type="match status" value="1"/>
</dbReference>
<evidence type="ECO:0000313" key="3">
    <source>
        <dbReference type="Proteomes" id="UP000261032"/>
    </source>
</evidence>
<dbReference type="RefSeq" id="WP_117581728.1">
    <property type="nucleotide sequence ID" value="NZ_QUSL01000017.1"/>
</dbReference>
<name>A0A3E3EDE0_9FIRM</name>
<gene>
    <name evidence="2" type="ORF">DXB93_11195</name>
</gene>
<comment type="caution">
    <text evidence="2">The sequence shown here is derived from an EMBL/GenBank/DDBJ whole genome shotgun (WGS) entry which is preliminary data.</text>
</comment>